<proteinExistence type="predicted"/>
<feature type="transmembrane region" description="Helical" evidence="1">
    <location>
        <begin position="159"/>
        <end position="180"/>
    </location>
</feature>
<dbReference type="Proteomes" id="UP000282211">
    <property type="component" value="Unassembled WGS sequence"/>
</dbReference>
<evidence type="ECO:0000313" key="3">
    <source>
        <dbReference type="Proteomes" id="UP000282211"/>
    </source>
</evidence>
<gene>
    <name evidence="2" type="ORF">DES40_1089</name>
</gene>
<dbReference type="RefSeq" id="WP_147405857.1">
    <property type="nucleotide sequence ID" value="NZ_RBII01000001.1"/>
</dbReference>
<keyword evidence="3" id="KW-1185">Reference proteome</keyword>
<keyword evidence="1" id="KW-1133">Transmembrane helix</keyword>
<organism evidence="2 3">
    <name type="scientific">Litorimonas taeanensis</name>
    <dbReference type="NCBI Taxonomy" id="568099"/>
    <lineage>
        <taxon>Bacteria</taxon>
        <taxon>Pseudomonadati</taxon>
        <taxon>Pseudomonadota</taxon>
        <taxon>Alphaproteobacteria</taxon>
        <taxon>Maricaulales</taxon>
        <taxon>Robiginitomaculaceae</taxon>
    </lineage>
</organism>
<keyword evidence="1" id="KW-0472">Membrane</keyword>
<keyword evidence="1" id="KW-0812">Transmembrane</keyword>
<feature type="transmembrane region" description="Helical" evidence="1">
    <location>
        <begin position="92"/>
        <end position="111"/>
    </location>
</feature>
<reference evidence="2 3" key="1">
    <citation type="submission" date="2018-10" db="EMBL/GenBank/DDBJ databases">
        <title>Genomic Encyclopedia of Type Strains, Phase IV (KMG-IV): sequencing the most valuable type-strain genomes for metagenomic binning, comparative biology and taxonomic classification.</title>
        <authorList>
            <person name="Goeker M."/>
        </authorList>
    </citation>
    <scope>NUCLEOTIDE SEQUENCE [LARGE SCALE GENOMIC DNA]</scope>
    <source>
        <strain evidence="2 3">DSM 22008</strain>
    </source>
</reference>
<dbReference type="InParanoid" id="A0A420WLA4"/>
<feature type="transmembrane region" description="Helical" evidence="1">
    <location>
        <begin position="200"/>
        <end position="221"/>
    </location>
</feature>
<name>A0A420WLA4_9PROT</name>
<comment type="caution">
    <text evidence="2">The sequence shown here is derived from an EMBL/GenBank/DDBJ whole genome shotgun (WGS) entry which is preliminary data.</text>
</comment>
<evidence type="ECO:0000256" key="1">
    <source>
        <dbReference type="SAM" id="Phobius"/>
    </source>
</evidence>
<sequence length="235" mass="25768">MFMGHYGPAVWDTQRGRTAPLVPLWQAFLAVQAVDIVFSVLAIMGVEGSVMKDGQPVFHIPWSHSLLTSLIISIAAGAIFISFKPSAGRKGFIVVSLLAFSHWVLDLVVHRPDLPLYPGGDLHLGFALWDYPLLSFAMEIGLLLLGFVYWMGVTKPKTVFYSLAPIVLFTFMCILQFIAITKPGLDLQAGTFDPATQPQGVVLGVSGLFAFGLLTVCIWAIERGRRAQFGEPLKF</sequence>
<dbReference type="AlphaFoldDB" id="A0A420WLA4"/>
<feature type="transmembrane region" description="Helical" evidence="1">
    <location>
        <begin position="21"/>
        <end position="46"/>
    </location>
</feature>
<protein>
    <submittedName>
        <fullName evidence="2">Uncharacterized protein</fullName>
    </submittedName>
</protein>
<accession>A0A420WLA4</accession>
<dbReference type="OrthoDB" id="327431at2"/>
<feature type="transmembrane region" description="Helical" evidence="1">
    <location>
        <begin position="131"/>
        <end position="152"/>
    </location>
</feature>
<feature type="transmembrane region" description="Helical" evidence="1">
    <location>
        <begin position="66"/>
        <end position="83"/>
    </location>
</feature>
<dbReference type="EMBL" id="RBII01000001">
    <property type="protein sequence ID" value="RKQ71759.1"/>
    <property type="molecule type" value="Genomic_DNA"/>
</dbReference>
<evidence type="ECO:0000313" key="2">
    <source>
        <dbReference type="EMBL" id="RKQ71759.1"/>
    </source>
</evidence>